<keyword evidence="1" id="KW-1133">Transmembrane helix</keyword>
<reference evidence="3" key="2">
    <citation type="submission" date="2023-06" db="EMBL/GenBank/DDBJ databases">
        <authorList>
            <consortium name="Lawrence Berkeley National Laboratory"/>
            <person name="Haridas S."/>
            <person name="Hensen N."/>
            <person name="Bonometti L."/>
            <person name="Westerberg I."/>
            <person name="Brannstrom I.O."/>
            <person name="Guillou S."/>
            <person name="Cros-Aarteil S."/>
            <person name="Calhoun S."/>
            <person name="Kuo A."/>
            <person name="Mondo S."/>
            <person name="Pangilinan J."/>
            <person name="Riley R."/>
            <person name="Labutti K."/>
            <person name="Andreopoulos B."/>
            <person name="Lipzen A."/>
            <person name="Chen C."/>
            <person name="Yanf M."/>
            <person name="Daum C."/>
            <person name="Ng V."/>
            <person name="Clum A."/>
            <person name="Steindorff A."/>
            <person name="Ohm R."/>
            <person name="Martin F."/>
            <person name="Silar P."/>
            <person name="Natvig D."/>
            <person name="Lalanne C."/>
            <person name="Gautier V."/>
            <person name="Ament-Velasquez S.L."/>
            <person name="Kruys A."/>
            <person name="Hutchinson M.I."/>
            <person name="Powell A.J."/>
            <person name="Barry K."/>
            <person name="Miller A.N."/>
            <person name="Grigoriev I.V."/>
            <person name="Debuchy R."/>
            <person name="Gladieux P."/>
            <person name="Thoren M.H."/>
            <person name="Johannesson H."/>
        </authorList>
    </citation>
    <scope>NUCLEOTIDE SEQUENCE</scope>
    <source>
        <strain evidence="3">CBS 314.62</strain>
    </source>
</reference>
<sequence length="84" mass="9417">MRLIHSWAVVLIACRSVGYFLRLDQTAAADRAEAEADGDWEDVSDDGPNDIDHQFTLKPDFPIWLEVLVFVAISFSFINCLGCV</sequence>
<keyword evidence="2" id="KW-0732">Signal</keyword>
<dbReference type="Proteomes" id="UP001270362">
    <property type="component" value="Unassembled WGS sequence"/>
</dbReference>
<feature type="transmembrane region" description="Helical" evidence="1">
    <location>
        <begin position="63"/>
        <end position="82"/>
    </location>
</feature>
<dbReference type="EMBL" id="JAULSO010000001">
    <property type="protein sequence ID" value="KAK3692443.1"/>
    <property type="molecule type" value="Genomic_DNA"/>
</dbReference>
<dbReference type="AlphaFoldDB" id="A0AAE0XFC4"/>
<evidence type="ECO:0000256" key="2">
    <source>
        <dbReference type="SAM" id="SignalP"/>
    </source>
</evidence>
<gene>
    <name evidence="3" type="ORF">B0T22DRAFT_447286</name>
</gene>
<keyword evidence="4" id="KW-1185">Reference proteome</keyword>
<keyword evidence="1" id="KW-0472">Membrane</keyword>
<proteinExistence type="predicted"/>
<evidence type="ECO:0000313" key="4">
    <source>
        <dbReference type="Proteomes" id="UP001270362"/>
    </source>
</evidence>
<keyword evidence="1" id="KW-0812">Transmembrane</keyword>
<reference evidence="3" key="1">
    <citation type="journal article" date="2023" name="Mol. Phylogenet. Evol.">
        <title>Genome-scale phylogeny and comparative genomics of the fungal order Sordariales.</title>
        <authorList>
            <person name="Hensen N."/>
            <person name="Bonometti L."/>
            <person name="Westerberg I."/>
            <person name="Brannstrom I.O."/>
            <person name="Guillou S."/>
            <person name="Cros-Aarteil S."/>
            <person name="Calhoun S."/>
            <person name="Haridas S."/>
            <person name="Kuo A."/>
            <person name="Mondo S."/>
            <person name="Pangilinan J."/>
            <person name="Riley R."/>
            <person name="LaButti K."/>
            <person name="Andreopoulos B."/>
            <person name="Lipzen A."/>
            <person name="Chen C."/>
            <person name="Yan M."/>
            <person name="Daum C."/>
            <person name="Ng V."/>
            <person name="Clum A."/>
            <person name="Steindorff A."/>
            <person name="Ohm R.A."/>
            <person name="Martin F."/>
            <person name="Silar P."/>
            <person name="Natvig D.O."/>
            <person name="Lalanne C."/>
            <person name="Gautier V."/>
            <person name="Ament-Velasquez S.L."/>
            <person name="Kruys A."/>
            <person name="Hutchinson M.I."/>
            <person name="Powell A.J."/>
            <person name="Barry K."/>
            <person name="Miller A.N."/>
            <person name="Grigoriev I.V."/>
            <person name="Debuchy R."/>
            <person name="Gladieux P."/>
            <person name="Hiltunen Thoren M."/>
            <person name="Johannesson H."/>
        </authorList>
    </citation>
    <scope>NUCLEOTIDE SEQUENCE</scope>
    <source>
        <strain evidence="3">CBS 314.62</strain>
    </source>
</reference>
<organism evidence="3 4">
    <name type="scientific">Podospora appendiculata</name>
    <dbReference type="NCBI Taxonomy" id="314037"/>
    <lineage>
        <taxon>Eukaryota</taxon>
        <taxon>Fungi</taxon>
        <taxon>Dikarya</taxon>
        <taxon>Ascomycota</taxon>
        <taxon>Pezizomycotina</taxon>
        <taxon>Sordariomycetes</taxon>
        <taxon>Sordariomycetidae</taxon>
        <taxon>Sordariales</taxon>
        <taxon>Podosporaceae</taxon>
        <taxon>Podospora</taxon>
    </lineage>
</organism>
<name>A0AAE0XFC4_9PEZI</name>
<protein>
    <submittedName>
        <fullName evidence="3">Uncharacterized protein</fullName>
    </submittedName>
</protein>
<accession>A0AAE0XFC4</accession>
<feature type="signal peptide" evidence="2">
    <location>
        <begin position="1"/>
        <end position="19"/>
    </location>
</feature>
<feature type="chain" id="PRO_5041899062" evidence="2">
    <location>
        <begin position="20"/>
        <end position="84"/>
    </location>
</feature>
<evidence type="ECO:0000313" key="3">
    <source>
        <dbReference type="EMBL" id="KAK3692443.1"/>
    </source>
</evidence>
<comment type="caution">
    <text evidence="3">The sequence shown here is derived from an EMBL/GenBank/DDBJ whole genome shotgun (WGS) entry which is preliminary data.</text>
</comment>
<evidence type="ECO:0000256" key="1">
    <source>
        <dbReference type="SAM" id="Phobius"/>
    </source>
</evidence>